<dbReference type="RefSeq" id="WP_272437992.1">
    <property type="nucleotide sequence ID" value="NZ_JAMQKB010000032.1"/>
</dbReference>
<dbReference type="Proteomes" id="UP001145050">
    <property type="component" value="Unassembled WGS sequence"/>
</dbReference>
<keyword evidence="2" id="KW-1185">Reference proteome</keyword>
<proteinExistence type="predicted"/>
<dbReference type="AlphaFoldDB" id="A0A9X3WX63"/>
<dbReference type="Gene3D" id="6.10.250.1380">
    <property type="match status" value="1"/>
</dbReference>
<reference evidence="1" key="1">
    <citation type="submission" date="2022-06" db="EMBL/GenBank/DDBJ databases">
        <title>Aquibacillus sp. a new bacterium isolated from soil saline samples.</title>
        <authorList>
            <person name="Galisteo C."/>
            <person name="De La Haba R."/>
            <person name="Sanchez-Porro C."/>
            <person name="Ventosa A."/>
        </authorList>
    </citation>
    <scope>NUCLEOTIDE SEQUENCE</scope>
    <source>
        <strain evidence="1">3ASR75-11</strain>
    </source>
</reference>
<comment type="caution">
    <text evidence="1">The sequence shown here is derived from an EMBL/GenBank/DDBJ whole genome shotgun (WGS) entry which is preliminary data.</text>
</comment>
<evidence type="ECO:0000313" key="1">
    <source>
        <dbReference type="EMBL" id="MDC3426168.1"/>
    </source>
</evidence>
<accession>A0A9X3WX63</accession>
<name>A0A9X3WX63_9BACI</name>
<evidence type="ECO:0000313" key="2">
    <source>
        <dbReference type="Proteomes" id="UP001145050"/>
    </source>
</evidence>
<gene>
    <name evidence="1" type="ORF">NC797_16855</name>
</gene>
<dbReference type="EMBL" id="JAMQKB010000032">
    <property type="protein sequence ID" value="MDC3426168.1"/>
    <property type="molecule type" value="Genomic_DNA"/>
</dbReference>
<organism evidence="1 2">
    <name type="scientific">Terrihalobacillus insolitus</name>
    <dbReference type="NCBI Taxonomy" id="2950438"/>
    <lineage>
        <taxon>Bacteria</taxon>
        <taxon>Bacillati</taxon>
        <taxon>Bacillota</taxon>
        <taxon>Bacilli</taxon>
        <taxon>Bacillales</taxon>
        <taxon>Bacillaceae</taxon>
        <taxon>Terrihalobacillus</taxon>
    </lineage>
</organism>
<protein>
    <submittedName>
        <fullName evidence="1">Uncharacterized protein</fullName>
    </submittedName>
</protein>
<sequence>MKKLLIVAGLVGAFAVGSMTGGSVLSYASSNTGINDTSSTIMNENQMMGSNQGSGMMSMMGDSNGMDMMGSMNGMMNNMSNMNDLMTDLFSEAAKTLGMTTDQLQKEIQSGKSLDTIAGEQGVKVDKLTKELEKVVQKEMKQLEKEGTEITEQQKEMLLSMSDNIGVMLSTTGMFACNGAFNYSK</sequence>